<dbReference type="SMART" id="SM00563">
    <property type="entry name" value="PlsC"/>
    <property type="match status" value="1"/>
</dbReference>
<evidence type="ECO:0000313" key="5">
    <source>
        <dbReference type="EMBL" id="PCJ43476.1"/>
    </source>
</evidence>
<evidence type="ECO:0000259" key="4">
    <source>
        <dbReference type="SMART" id="SM00563"/>
    </source>
</evidence>
<dbReference type="Proteomes" id="UP000228987">
    <property type="component" value="Unassembled WGS sequence"/>
</dbReference>
<evidence type="ECO:0000313" key="6">
    <source>
        <dbReference type="Proteomes" id="UP000228987"/>
    </source>
</evidence>
<dbReference type="InterPro" id="IPR002123">
    <property type="entry name" value="Plipid/glycerol_acylTrfase"/>
</dbReference>
<dbReference type="AlphaFoldDB" id="A0A2A5CJC7"/>
<evidence type="ECO:0000256" key="1">
    <source>
        <dbReference type="ARBA" id="ARBA00005189"/>
    </source>
</evidence>
<comment type="caution">
    <text evidence="5">The sequence shown here is derived from an EMBL/GenBank/DDBJ whole genome shotgun (WGS) entry which is preliminary data.</text>
</comment>
<dbReference type="PANTHER" id="PTHR10434">
    <property type="entry name" value="1-ACYL-SN-GLYCEROL-3-PHOSPHATE ACYLTRANSFERASE"/>
    <property type="match status" value="1"/>
</dbReference>
<accession>A0A2A5CJC7</accession>
<keyword evidence="2 5" id="KW-0808">Transferase</keyword>
<dbReference type="PANTHER" id="PTHR10434:SF9">
    <property type="entry name" value="PHOSPHOLIPID_GLYCEROL ACYLTRANSFERASE DOMAIN-CONTAINING PROTEIN"/>
    <property type="match status" value="1"/>
</dbReference>
<dbReference type="GO" id="GO:0006654">
    <property type="term" value="P:phosphatidic acid biosynthetic process"/>
    <property type="evidence" value="ECO:0007669"/>
    <property type="project" value="TreeGrafter"/>
</dbReference>
<dbReference type="GO" id="GO:0003841">
    <property type="term" value="F:1-acylglycerol-3-phosphate O-acyltransferase activity"/>
    <property type="evidence" value="ECO:0007669"/>
    <property type="project" value="TreeGrafter"/>
</dbReference>
<name>A0A2A5CJC7_9GAMM</name>
<comment type="pathway">
    <text evidence="1">Lipid metabolism.</text>
</comment>
<keyword evidence="3 5" id="KW-0012">Acyltransferase</keyword>
<protein>
    <submittedName>
        <fullName evidence="5">Glycerol acyltransferase</fullName>
    </submittedName>
</protein>
<dbReference type="Pfam" id="PF01553">
    <property type="entry name" value="Acyltransferase"/>
    <property type="match status" value="1"/>
</dbReference>
<feature type="domain" description="Phospholipid/glycerol acyltransferase" evidence="4">
    <location>
        <begin position="41"/>
        <end position="153"/>
    </location>
</feature>
<sequence>MKSSVFNTPVINSIFRGLAKLGLSLSGWKVIPPPDIKPPFVVIGAPHTSNWDFLLMLAAVFLTRMDVKWMGKNSLFLPIFGGILRWFGGIPIDRSQSHSVVQQMVTEFQSSPSLSLIIAPEGTRKKVSQWKSGFYHIAHQAGVPIMLGVIDAEAKEVRFAGFFKASGNYEEDLPLILEHYHGTKGIIPKNSL</sequence>
<reference evidence="6" key="1">
    <citation type="submission" date="2017-08" db="EMBL/GenBank/DDBJ databases">
        <title>A dynamic microbial community with high functional redundancy inhabits the cold, oxic subseafloor aquifer.</title>
        <authorList>
            <person name="Tully B.J."/>
            <person name="Wheat C.G."/>
            <person name="Glazer B.T."/>
            <person name="Huber J.A."/>
        </authorList>
    </citation>
    <scope>NUCLEOTIDE SEQUENCE [LARGE SCALE GENOMIC DNA]</scope>
</reference>
<proteinExistence type="predicted"/>
<gene>
    <name evidence="5" type="ORF">COA71_00980</name>
</gene>
<dbReference type="SUPFAM" id="SSF69593">
    <property type="entry name" value="Glycerol-3-phosphate (1)-acyltransferase"/>
    <property type="match status" value="1"/>
</dbReference>
<organism evidence="5 6">
    <name type="scientific">SAR86 cluster bacterium</name>
    <dbReference type="NCBI Taxonomy" id="2030880"/>
    <lineage>
        <taxon>Bacteria</taxon>
        <taxon>Pseudomonadati</taxon>
        <taxon>Pseudomonadota</taxon>
        <taxon>Gammaproteobacteria</taxon>
        <taxon>SAR86 cluster</taxon>
    </lineage>
</organism>
<evidence type="ECO:0000256" key="3">
    <source>
        <dbReference type="ARBA" id="ARBA00023315"/>
    </source>
</evidence>
<evidence type="ECO:0000256" key="2">
    <source>
        <dbReference type="ARBA" id="ARBA00022679"/>
    </source>
</evidence>
<dbReference type="EMBL" id="NVWI01000001">
    <property type="protein sequence ID" value="PCJ43476.1"/>
    <property type="molecule type" value="Genomic_DNA"/>
</dbReference>
<dbReference type="CDD" id="cd07988">
    <property type="entry name" value="LPLAT_ABO13168-like"/>
    <property type="match status" value="1"/>
</dbReference>